<evidence type="ECO:0000256" key="5">
    <source>
        <dbReference type="ARBA" id="ARBA00022692"/>
    </source>
</evidence>
<dbReference type="InterPro" id="IPR001478">
    <property type="entry name" value="PDZ"/>
</dbReference>
<protein>
    <recommendedName>
        <fullName evidence="11">Zinc metalloprotease</fullName>
        <ecNumber evidence="11">3.4.24.-</ecNumber>
    </recommendedName>
</protein>
<dbReference type="CDD" id="cd23081">
    <property type="entry name" value="cpPDZ_EcRseP-like"/>
    <property type="match status" value="1"/>
</dbReference>
<dbReference type="PANTHER" id="PTHR42837:SF2">
    <property type="entry name" value="MEMBRANE METALLOPROTEASE ARASP2, CHLOROPLASTIC-RELATED"/>
    <property type="match status" value="1"/>
</dbReference>
<accession>A0A1H3X2Z8</accession>
<evidence type="ECO:0000256" key="2">
    <source>
        <dbReference type="ARBA" id="ARBA00004141"/>
    </source>
</evidence>
<dbReference type="Proteomes" id="UP000198703">
    <property type="component" value="Unassembled WGS sequence"/>
</dbReference>
<dbReference type="GO" id="GO:0004222">
    <property type="term" value="F:metalloendopeptidase activity"/>
    <property type="evidence" value="ECO:0007669"/>
    <property type="project" value="InterPro"/>
</dbReference>
<dbReference type="InterPro" id="IPR036034">
    <property type="entry name" value="PDZ_sf"/>
</dbReference>
<feature type="transmembrane region" description="Helical" evidence="11">
    <location>
        <begin position="427"/>
        <end position="445"/>
    </location>
</feature>
<dbReference type="NCBIfam" id="TIGR00054">
    <property type="entry name" value="RIP metalloprotease RseP"/>
    <property type="match status" value="1"/>
</dbReference>
<dbReference type="GO" id="GO:0046872">
    <property type="term" value="F:metal ion binding"/>
    <property type="evidence" value="ECO:0007669"/>
    <property type="project" value="UniProtKB-KW"/>
</dbReference>
<keyword evidence="7 11" id="KW-0862">Zinc</keyword>
<name>A0A1H3X2Z8_9RHOB</name>
<evidence type="ECO:0000313" key="13">
    <source>
        <dbReference type="EMBL" id="SDZ93766.1"/>
    </source>
</evidence>
<dbReference type="EMBL" id="FNQM01000002">
    <property type="protein sequence ID" value="SDZ93766.1"/>
    <property type="molecule type" value="Genomic_DNA"/>
</dbReference>
<evidence type="ECO:0000256" key="10">
    <source>
        <dbReference type="ARBA" id="ARBA00023136"/>
    </source>
</evidence>
<keyword evidence="8 11" id="KW-1133">Transmembrane helix</keyword>
<dbReference type="Gene3D" id="2.30.42.10">
    <property type="match status" value="2"/>
</dbReference>
<dbReference type="RefSeq" id="WP_175478749.1">
    <property type="nucleotide sequence ID" value="NZ_FNQM01000002.1"/>
</dbReference>
<organism evidence="13 14">
    <name type="scientific">Rubrimonas cliftonensis</name>
    <dbReference type="NCBI Taxonomy" id="89524"/>
    <lineage>
        <taxon>Bacteria</taxon>
        <taxon>Pseudomonadati</taxon>
        <taxon>Pseudomonadota</taxon>
        <taxon>Alphaproteobacteria</taxon>
        <taxon>Rhodobacterales</taxon>
        <taxon>Paracoccaceae</taxon>
        <taxon>Rubrimonas</taxon>
    </lineage>
</organism>
<dbReference type="CDD" id="cd06163">
    <property type="entry name" value="S2P-M50_PDZ_RseP-like"/>
    <property type="match status" value="2"/>
</dbReference>
<dbReference type="Pfam" id="PF02163">
    <property type="entry name" value="Peptidase_M50"/>
    <property type="match status" value="1"/>
</dbReference>
<feature type="transmembrane region" description="Helical" evidence="11">
    <location>
        <begin position="119"/>
        <end position="141"/>
    </location>
</feature>
<gene>
    <name evidence="13" type="ORF">SAMN05444370_102252</name>
</gene>
<evidence type="ECO:0000256" key="1">
    <source>
        <dbReference type="ARBA" id="ARBA00001947"/>
    </source>
</evidence>
<dbReference type="InterPro" id="IPR008915">
    <property type="entry name" value="Peptidase_M50"/>
</dbReference>
<keyword evidence="10 11" id="KW-0472">Membrane</keyword>
<keyword evidence="9 11" id="KW-0482">Metalloprotease</keyword>
<proteinExistence type="inferred from homology"/>
<evidence type="ECO:0000313" key="14">
    <source>
        <dbReference type="Proteomes" id="UP000198703"/>
    </source>
</evidence>
<dbReference type="InterPro" id="IPR041489">
    <property type="entry name" value="PDZ_6"/>
</dbReference>
<evidence type="ECO:0000256" key="8">
    <source>
        <dbReference type="ARBA" id="ARBA00022989"/>
    </source>
</evidence>
<evidence type="ECO:0000259" key="12">
    <source>
        <dbReference type="PROSITE" id="PS50106"/>
    </source>
</evidence>
<evidence type="ECO:0000256" key="6">
    <source>
        <dbReference type="ARBA" id="ARBA00022801"/>
    </source>
</evidence>
<dbReference type="GO" id="GO:0006508">
    <property type="term" value="P:proteolysis"/>
    <property type="evidence" value="ECO:0007669"/>
    <property type="project" value="UniProtKB-KW"/>
</dbReference>
<keyword evidence="5 11" id="KW-0812">Transmembrane</keyword>
<keyword evidence="4 13" id="KW-0645">Protease</keyword>
<evidence type="ECO:0000256" key="11">
    <source>
        <dbReference type="RuleBase" id="RU362031"/>
    </source>
</evidence>
<dbReference type="SMART" id="SM00228">
    <property type="entry name" value="PDZ"/>
    <property type="match status" value="2"/>
</dbReference>
<dbReference type="Pfam" id="PF17820">
    <property type="entry name" value="PDZ_6"/>
    <property type="match status" value="1"/>
</dbReference>
<reference evidence="13 14" key="1">
    <citation type="submission" date="2016-10" db="EMBL/GenBank/DDBJ databases">
        <authorList>
            <person name="de Groot N.N."/>
        </authorList>
    </citation>
    <scope>NUCLEOTIDE SEQUENCE [LARGE SCALE GENOMIC DNA]</scope>
    <source>
        <strain evidence="13 14">DSM 15345</strain>
    </source>
</reference>
<evidence type="ECO:0000256" key="7">
    <source>
        <dbReference type="ARBA" id="ARBA00022833"/>
    </source>
</evidence>
<keyword evidence="14" id="KW-1185">Reference proteome</keyword>
<evidence type="ECO:0000256" key="9">
    <source>
        <dbReference type="ARBA" id="ARBA00023049"/>
    </source>
</evidence>
<comment type="cofactor">
    <cofactor evidence="1 11">
        <name>Zn(2+)</name>
        <dbReference type="ChEBI" id="CHEBI:29105"/>
    </cofactor>
</comment>
<dbReference type="AlphaFoldDB" id="A0A1H3X2Z8"/>
<comment type="similarity">
    <text evidence="3 11">Belongs to the peptidase M50B family.</text>
</comment>
<evidence type="ECO:0000256" key="4">
    <source>
        <dbReference type="ARBA" id="ARBA00022670"/>
    </source>
</evidence>
<evidence type="ECO:0000256" key="3">
    <source>
        <dbReference type="ARBA" id="ARBA00007931"/>
    </source>
</evidence>
<feature type="transmembrane region" description="Helical" evidence="11">
    <location>
        <begin position="372"/>
        <end position="397"/>
    </location>
</feature>
<sequence>MDLLTQLPVIGPTLSVIVPFLLVLAIVVFVHEYGHYIVGRWCGIGADAFSVGFGPEIYGWTDSRGTRWRIGALPLGGYVKFRGDADPASASADDAAISRMTPEERAGGFHTASVERRALTVLAGPVANFLLSVAIFALMALGQGRPLSEPVIGGLSDDVNPEFSAALEPGDRVLRIDGEPVADFAAIQARLAEADGAGDVALDIARNGEERRVVAPWRAPARVDAVTPGGAADRAGLEAGDVILAVNGEPVDGFSALQKATRASGGETMRLTVLRGGETVDVDATPEMSAATDPLTGETETRPLLGIQKLQTEIAPLTETAGPFGALVFGAERTWMVVSLSISGIAQVVSGAQDAAEVLGGPVRIAEVSGDAAAGGLASFVGLIAVLSTSIGLINLFPIPVLDGGHLMFYAIEKARGRPLRPRWQEIGNSIGLALVLSLMAFATFNDLSRL</sequence>
<keyword evidence="6 11" id="KW-0378">Hydrolase</keyword>
<comment type="subcellular location">
    <subcellularLocation>
        <location evidence="2">Membrane</location>
        <topology evidence="2">Multi-pass membrane protein</topology>
    </subcellularLocation>
</comment>
<dbReference type="InterPro" id="IPR004387">
    <property type="entry name" value="Pept_M50_Zn"/>
</dbReference>
<keyword evidence="11" id="KW-0479">Metal-binding</keyword>
<dbReference type="SUPFAM" id="SSF50156">
    <property type="entry name" value="PDZ domain-like"/>
    <property type="match status" value="2"/>
</dbReference>
<feature type="domain" description="PDZ" evidence="12">
    <location>
        <begin position="188"/>
        <end position="255"/>
    </location>
</feature>
<dbReference type="GO" id="GO:0016020">
    <property type="term" value="C:membrane"/>
    <property type="evidence" value="ECO:0007669"/>
    <property type="project" value="UniProtKB-SubCell"/>
</dbReference>
<dbReference type="PANTHER" id="PTHR42837">
    <property type="entry name" value="REGULATOR OF SIGMA-E PROTEASE RSEP"/>
    <property type="match status" value="1"/>
</dbReference>
<feature type="transmembrane region" description="Helical" evidence="11">
    <location>
        <begin position="6"/>
        <end position="30"/>
    </location>
</feature>
<dbReference type="EC" id="3.4.24.-" evidence="11"/>
<dbReference type="STRING" id="89524.SAMN05444370_102252"/>
<dbReference type="PROSITE" id="PS50106">
    <property type="entry name" value="PDZ"/>
    <property type="match status" value="1"/>
</dbReference>